<dbReference type="PANTHER" id="PTHR34472">
    <property type="entry name" value="SULFUR CARRIER PROTEIN THIS"/>
    <property type="match status" value="1"/>
</dbReference>
<sequence length="69" mass="7318">MNIVLNGQPLALPDAACVADAVDHATHALGLRPPFAVALNLHFVPRAQYAHTPLREGDRLEIITPITGG</sequence>
<reference evidence="1 3" key="1">
    <citation type="submission" date="2019-03" db="EMBL/GenBank/DDBJ databases">
        <title>Genomic Encyclopedia of Type Strains, Phase IV (KMG-IV): sequencing the most valuable type-strain genomes for metagenomic binning, comparative biology and taxonomic classification.</title>
        <authorList>
            <person name="Goeker M."/>
        </authorList>
    </citation>
    <scope>NUCLEOTIDE SEQUENCE [LARGE SCALE GENOMIC DNA]</scope>
    <source>
        <strain evidence="1 3">DSM 12034</strain>
    </source>
</reference>
<dbReference type="InterPro" id="IPR012675">
    <property type="entry name" value="Beta-grasp_dom_sf"/>
</dbReference>
<dbReference type="Proteomes" id="UP000315577">
    <property type="component" value="Unassembled WGS sequence"/>
</dbReference>
<dbReference type="InterPro" id="IPR016155">
    <property type="entry name" value="Mopterin_synth/thiamin_S_b"/>
</dbReference>
<organism evidence="1 3">
    <name type="scientific">Tepidimonas ignava</name>
    <dbReference type="NCBI Taxonomy" id="114249"/>
    <lineage>
        <taxon>Bacteria</taxon>
        <taxon>Pseudomonadati</taxon>
        <taxon>Pseudomonadota</taxon>
        <taxon>Betaproteobacteria</taxon>
        <taxon>Burkholderiales</taxon>
        <taxon>Tepidimonas</taxon>
    </lineage>
</organism>
<dbReference type="AlphaFoldDB" id="A0A4R3LJ74"/>
<dbReference type="PANTHER" id="PTHR34472:SF1">
    <property type="entry name" value="SULFUR CARRIER PROTEIN THIS"/>
    <property type="match status" value="1"/>
</dbReference>
<evidence type="ECO:0000313" key="3">
    <source>
        <dbReference type="Proteomes" id="UP000295536"/>
    </source>
</evidence>
<reference evidence="2 4" key="2">
    <citation type="submission" date="2019-07" db="EMBL/GenBank/DDBJ databases">
        <title>Tepidimonas ignava SPS-1037 draft genome.</title>
        <authorList>
            <person name="Da Costa M.S."/>
            <person name="Froufe H.J.C."/>
            <person name="Egas C."/>
            <person name="Albuquerque L."/>
        </authorList>
    </citation>
    <scope>NUCLEOTIDE SEQUENCE [LARGE SCALE GENOMIC DNA]</scope>
    <source>
        <strain evidence="2 4">SPS-1037</strain>
    </source>
</reference>
<gene>
    <name evidence="1" type="ORF">EDC36_10893</name>
    <name evidence="2" type="ORF">Tigna_00038</name>
</gene>
<evidence type="ECO:0000313" key="1">
    <source>
        <dbReference type="EMBL" id="TCS97686.1"/>
    </source>
</evidence>
<protein>
    <submittedName>
        <fullName evidence="1">Sulfur carrier protein ThiS</fullName>
    </submittedName>
    <submittedName>
        <fullName evidence="2">ThiS: thiamine biosynthesis protein ThiS</fullName>
    </submittedName>
</protein>
<dbReference type="Pfam" id="PF02597">
    <property type="entry name" value="ThiS"/>
    <property type="match status" value="1"/>
</dbReference>
<dbReference type="EMBL" id="VJNC01000001">
    <property type="protein sequence ID" value="TSE24039.1"/>
    <property type="molecule type" value="Genomic_DNA"/>
</dbReference>
<proteinExistence type="predicted"/>
<comment type="caution">
    <text evidence="1">The sequence shown here is derived from an EMBL/GenBank/DDBJ whole genome shotgun (WGS) entry which is preliminary data.</text>
</comment>
<dbReference type="SUPFAM" id="SSF54285">
    <property type="entry name" value="MoaD/ThiS"/>
    <property type="match status" value="1"/>
</dbReference>
<dbReference type="Proteomes" id="UP000295536">
    <property type="component" value="Unassembled WGS sequence"/>
</dbReference>
<dbReference type="Gene3D" id="3.10.20.30">
    <property type="match status" value="1"/>
</dbReference>
<dbReference type="InterPro" id="IPR003749">
    <property type="entry name" value="ThiS/MoaD-like"/>
</dbReference>
<dbReference type="InterPro" id="IPR010035">
    <property type="entry name" value="Thi_S"/>
</dbReference>
<keyword evidence="4" id="KW-1185">Reference proteome</keyword>
<evidence type="ECO:0000313" key="4">
    <source>
        <dbReference type="Proteomes" id="UP000315577"/>
    </source>
</evidence>
<dbReference type="CDD" id="cd00565">
    <property type="entry name" value="Ubl_ThiS"/>
    <property type="match status" value="1"/>
</dbReference>
<dbReference type="EMBL" id="SMAH01000008">
    <property type="protein sequence ID" value="TCS97686.1"/>
    <property type="molecule type" value="Genomic_DNA"/>
</dbReference>
<evidence type="ECO:0000313" key="2">
    <source>
        <dbReference type="EMBL" id="TSE24039.1"/>
    </source>
</evidence>
<dbReference type="OrthoDB" id="9800283at2"/>
<name>A0A4R3LJ74_9BURK</name>
<dbReference type="NCBIfam" id="TIGR01683">
    <property type="entry name" value="thiS"/>
    <property type="match status" value="1"/>
</dbReference>
<accession>A0A4R3LJ74</accession>
<dbReference type="RefSeq" id="WP_132962678.1">
    <property type="nucleotide sequence ID" value="NZ_DAIPFN010000006.1"/>
</dbReference>